<sequence length="71" mass="7863">MQKDRKKATRVSLPLVIGPEFKIVILNCLRILELYTFTVLYIANSMASQSDLEGMYIRTSSDGLGIRGGVA</sequence>
<proteinExistence type="predicted"/>
<dbReference type="AlphaFoldDB" id="A0A433D0E7"/>
<reference evidence="1 2" key="1">
    <citation type="journal article" date="2018" name="New Phytol.">
        <title>Phylogenomics of Endogonaceae and evolution of mycorrhizas within Mucoromycota.</title>
        <authorList>
            <person name="Chang Y."/>
            <person name="Desiro A."/>
            <person name="Na H."/>
            <person name="Sandor L."/>
            <person name="Lipzen A."/>
            <person name="Clum A."/>
            <person name="Barry K."/>
            <person name="Grigoriev I.V."/>
            <person name="Martin F.M."/>
            <person name="Stajich J.E."/>
            <person name="Smith M.E."/>
            <person name="Bonito G."/>
            <person name="Spatafora J.W."/>
        </authorList>
    </citation>
    <scope>NUCLEOTIDE SEQUENCE [LARGE SCALE GENOMIC DNA]</scope>
    <source>
        <strain evidence="1 2">GMNB39</strain>
    </source>
</reference>
<evidence type="ECO:0000313" key="1">
    <source>
        <dbReference type="EMBL" id="RUP44309.1"/>
    </source>
</evidence>
<protein>
    <submittedName>
        <fullName evidence="1">Uncharacterized protein</fullName>
    </submittedName>
</protein>
<evidence type="ECO:0000313" key="2">
    <source>
        <dbReference type="Proteomes" id="UP000268093"/>
    </source>
</evidence>
<organism evidence="1 2">
    <name type="scientific">Jimgerdemannia flammicorona</name>
    <dbReference type="NCBI Taxonomy" id="994334"/>
    <lineage>
        <taxon>Eukaryota</taxon>
        <taxon>Fungi</taxon>
        <taxon>Fungi incertae sedis</taxon>
        <taxon>Mucoromycota</taxon>
        <taxon>Mucoromycotina</taxon>
        <taxon>Endogonomycetes</taxon>
        <taxon>Endogonales</taxon>
        <taxon>Endogonaceae</taxon>
        <taxon>Jimgerdemannia</taxon>
    </lineage>
</organism>
<name>A0A433D0E7_9FUNG</name>
<dbReference type="EMBL" id="RBNI01009164">
    <property type="protein sequence ID" value="RUP44309.1"/>
    <property type="molecule type" value="Genomic_DNA"/>
</dbReference>
<keyword evidence="2" id="KW-1185">Reference proteome</keyword>
<gene>
    <name evidence="1" type="ORF">BC936DRAFT_149652</name>
</gene>
<dbReference type="Proteomes" id="UP000268093">
    <property type="component" value="Unassembled WGS sequence"/>
</dbReference>
<comment type="caution">
    <text evidence="1">The sequence shown here is derived from an EMBL/GenBank/DDBJ whole genome shotgun (WGS) entry which is preliminary data.</text>
</comment>
<accession>A0A433D0E7</accession>